<dbReference type="GeneID" id="91096798"/>
<organism evidence="1 2">
    <name type="scientific">Kwoniella dendrophila CBS 6074</name>
    <dbReference type="NCBI Taxonomy" id="1295534"/>
    <lineage>
        <taxon>Eukaryota</taxon>
        <taxon>Fungi</taxon>
        <taxon>Dikarya</taxon>
        <taxon>Basidiomycota</taxon>
        <taxon>Agaricomycotina</taxon>
        <taxon>Tremellomycetes</taxon>
        <taxon>Tremellales</taxon>
        <taxon>Cryptococcaceae</taxon>
        <taxon>Kwoniella</taxon>
    </lineage>
</organism>
<keyword evidence="2" id="KW-1185">Reference proteome</keyword>
<protein>
    <submittedName>
        <fullName evidence="1">Uncharacterized protein</fullName>
    </submittedName>
</protein>
<dbReference type="EMBL" id="CP144105">
    <property type="protein sequence ID" value="WWC91187.1"/>
    <property type="molecule type" value="Genomic_DNA"/>
</dbReference>
<proteinExistence type="predicted"/>
<reference evidence="1 2" key="1">
    <citation type="submission" date="2024-01" db="EMBL/GenBank/DDBJ databases">
        <title>Comparative genomics of Cryptococcus and Kwoniella reveals pathogenesis evolution and contrasting modes of karyotype evolution via chromosome fusion or intercentromeric recombination.</title>
        <authorList>
            <person name="Coelho M.A."/>
            <person name="David-Palma M."/>
            <person name="Shea T."/>
            <person name="Bowers K."/>
            <person name="McGinley-Smith S."/>
            <person name="Mohammad A.W."/>
            <person name="Gnirke A."/>
            <person name="Yurkov A.M."/>
            <person name="Nowrousian M."/>
            <person name="Sun S."/>
            <person name="Cuomo C.A."/>
            <person name="Heitman J."/>
        </authorList>
    </citation>
    <scope>NUCLEOTIDE SEQUENCE [LARGE SCALE GENOMIC DNA]</scope>
    <source>
        <strain evidence="1 2">CBS 6074</strain>
    </source>
</reference>
<evidence type="ECO:0000313" key="2">
    <source>
        <dbReference type="Proteomes" id="UP001355207"/>
    </source>
</evidence>
<name>A0AAX4K0V1_9TREE</name>
<dbReference type="Proteomes" id="UP001355207">
    <property type="component" value="Chromosome 8"/>
</dbReference>
<evidence type="ECO:0000313" key="1">
    <source>
        <dbReference type="EMBL" id="WWC91187.1"/>
    </source>
</evidence>
<accession>A0AAX4K0V1</accession>
<gene>
    <name evidence="1" type="ORF">L201_006128</name>
</gene>
<dbReference type="AlphaFoldDB" id="A0AAX4K0V1"/>
<sequence>MTSDSISPAAASIWSIPALRSAIADELPGNIRGKFATISWRWFVEVIRLEYNFAKKDRLNWTLDRCESKERRNIYCNAVKVIRLGGPRFSEASDLVEYWSEIPKSFPNVDRILFYDFFLGREVSSSENFEYLIEYPFDDELPLNPITPIIVKPEIPKTWEQVKDIHLRISINNFLHIVHTEHRNSVIKNNLIERIKFYGEGVSTIELSIGANIPMKIIYEAFSTLFMKDDHVCPSYMTLSGCDSDLPRLLNLFGQGISTFECDTNVYNNVTMTFEDLYYGID</sequence>
<dbReference type="RefSeq" id="XP_066077950.1">
    <property type="nucleotide sequence ID" value="XM_066221853.1"/>
</dbReference>